<keyword evidence="2" id="KW-1185">Reference proteome</keyword>
<dbReference type="EMBL" id="CAHP01000001">
    <property type="protein sequence ID" value="CCG39901.1"/>
    <property type="molecule type" value="Genomic_DNA"/>
</dbReference>
<accession>H8FNG3</accession>
<dbReference type="AlphaFoldDB" id="H8FNG3"/>
<evidence type="ECO:0000313" key="1">
    <source>
        <dbReference type="EMBL" id="CCG39901.1"/>
    </source>
</evidence>
<evidence type="ECO:0000313" key="2">
    <source>
        <dbReference type="Proteomes" id="UP000004169"/>
    </source>
</evidence>
<dbReference type="STRING" id="1150626.PHAMO_10326"/>
<name>H8FNG3_MAGML</name>
<reference evidence="1 2" key="1">
    <citation type="journal article" date="2012" name="J. Bacteriol.">
        <title>Draft Genome Sequence of the Purple Photosynthetic Bacterium Phaeospirillum molischianum DSM120, a Particularly Versatile Bacterium.</title>
        <authorList>
            <person name="Duquesne K."/>
            <person name="Prima V."/>
            <person name="Ji B."/>
            <person name="Rouy Z."/>
            <person name="Medigue C."/>
            <person name="Talla E."/>
            <person name="Sturgis J.N."/>
        </authorList>
    </citation>
    <scope>NUCLEOTIDE SEQUENCE [LARGE SCALE GENOMIC DNA]</scope>
    <source>
        <strain evidence="2">DSM120</strain>
    </source>
</reference>
<gene>
    <name evidence="1" type="ORF">PHAMO_10326</name>
</gene>
<sequence length="165" mass="17656">MSPLTSRAYVTHCMAALAWKGVARAIVATITKVAGRMVALRTGTLPSGYWCGRLCLSEKPMATIFVKCVTFNLKLSPARIRGRNRRHRLDLVSIVLFRAGQGGAIIVSVCKEEFDSATVLEAVDGGLSGPRDPLCPGGGATPAGHRRRRGDRLLFPGGRCAVPCH</sequence>
<proteinExistence type="predicted"/>
<comment type="caution">
    <text evidence="1">The sequence shown here is derived from an EMBL/GenBank/DDBJ whole genome shotgun (WGS) entry which is preliminary data.</text>
</comment>
<protein>
    <submittedName>
        <fullName evidence="1">Uncharacterized protein</fullName>
    </submittedName>
</protein>
<organism evidence="1 2">
    <name type="scientific">Magnetospirillum molischianum DSM 120</name>
    <dbReference type="NCBI Taxonomy" id="1150626"/>
    <lineage>
        <taxon>Bacteria</taxon>
        <taxon>Pseudomonadati</taxon>
        <taxon>Pseudomonadota</taxon>
        <taxon>Alphaproteobacteria</taxon>
        <taxon>Rhodospirillales</taxon>
        <taxon>Rhodospirillaceae</taxon>
        <taxon>Magnetospirillum</taxon>
    </lineage>
</organism>
<dbReference type="Proteomes" id="UP000004169">
    <property type="component" value="Unassembled WGS sequence"/>
</dbReference>